<dbReference type="Proteomes" id="UP001153334">
    <property type="component" value="Unassembled WGS sequence"/>
</dbReference>
<gene>
    <name evidence="1" type="ORF">ONZ43_g5596</name>
</gene>
<evidence type="ECO:0000313" key="1">
    <source>
        <dbReference type="EMBL" id="KAJ8111551.1"/>
    </source>
</evidence>
<name>A0ACC2I8P5_9PEZI</name>
<accession>A0ACC2I8P5</accession>
<comment type="caution">
    <text evidence="1">The sequence shown here is derived from an EMBL/GenBank/DDBJ whole genome shotgun (WGS) entry which is preliminary data.</text>
</comment>
<protein>
    <submittedName>
        <fullName evidence="1">Uncharacterized protein</fullName>
    </submittedName>
</protein>
<organism evidence="1 2">
    <name type="scientific">Nemania bipapillata</name>
    <dbReference type="NCBI Taxonomy" id="110536"/>
    <lineage>
        <taxon>Eukaryota</taxon>
        <taxon>Fungi</taxon>
        <taxon>Dikarya</taxon>
        <taxon>Ascomycota</taxon>
        <taxon>Pezizomycotina</taxon>
        <taxon>Sordariomycetes</taxon>
        <taxon>Xylariomycetidae</taxon>
        <taxon>Xylariales</taxon>
        <taxon>Xylariaceae</taxon>
        <taxon>Nemania</taxon>
    </lineage>
</organism>
<reference evidence="1" key="1">
    <citation type="submission" date="2022-11" db="EMBL/GenBank/DDBJ databases">
        <title>Genome Sequence of Nemania bipapillata.</title>
        <authorList>
            <person name="Buettner E."/>
        </authorList>
    </citation>
    <scope>NUCLEOTIDE SEQUENCE</scope>
    <source>
        <strain evidence="1">CP14</strain>
    </source>
</reference>
<evidence type="ECO:0000313" key="2">
    <source>
        <dbReference type="Proteomes" id="UP001153334"/>
    </source>
</evidence>
<proteinExistence type="predicted"/>
<dbReference type="EMBL" id="JAPESX010001774">
    <property type="protein sequence ID" value="KAJ8111551.1"/>
    <property type="molecule type" value="Genomic_DNA"/>
</dbReference>
<sequence>MDQHQSSSNPTTTDAAGTLMIDNSRQDSADASFREKSTKERRWWDRIWHVAEDDDADQRPPPPPPDGGVVAWTQVAMGHLVIFNTWGFVNSFGVFQSYYTSALHESRSTISWIGSVQIFLLFAIGAFSGRALDAGRFRPVTFVGYVTHILGIFLTSISTQYWHVLLTQGFLVGIGNGLLFCPTISLVGTYFSFWKSFAMGVAAAGSATGSLIYPVVVQKLLPLVGFGWTVRILGFITLFTSSLAFALLKPRLPPRPSGPMIDWSAFKEPAYVLYCLGTFLNFLGLYFAFYYIGAYARDIIGLSYTESINLILIINGVGYVGRILPALIADKYVGALNAIIPCSFGSGILLFGWIGVHDEGGQIAFAVVYGLFASGVQSMFAIALSSLTKDLGKIGTRNGMCFTIVSVSTLIGPPIAGVLIGEDDGNYLHAQAYGGSSVVAGSLVLIAARLCLTGPRFFERA</sequence>
<keyword evidence="2" id="KW-1185">Reference proteome</keyword>